<protein>
    <recommendedName>
        <fullName evidence="1">AMMECR1 domain-containing protein</fullName>
    </recommendedName>
</protein>
<dbReference type="PROSITE" id="PS51112">
    <property type="entry name" value="AMMECR1"/>
    <property type="match status" value="1"/>
</dbReference>
<sequence>MQPSPSTEEQSRWLTTARQAIAAHWQPTGPLLKLDWASHCLDAFVSLHLGSELRGCMGRLDNPQPWQVSLPALAQACAFEDPRFPPLTEAELARGWLEISVLLAKQPCPAHSREALLQALEPQRGLILQQGQRRTLFLPQVWHKLTEQEAFVDALLGKGGWSTAGWPAGMKAWQFDCLVVSEPH</sequence>
<dbReference type="RefSeq" id="WP_067657022.1">
    <property type="nucleotide sequence ID" value="NZ_FQXG01000004.1"/>
</dbReference>
<dbReference type="OrthoDB" id="9782820at2"/>
<dbReference type="Gene3D" id="3.30.700.20">
    <property type="entry name" value="Hypothetical protein ph0010, domain 1"/>
    <property type="match status" value="1"/>
</dbReference>
<proteinExistence type="predicted"/>
<dbReference type="InterPro" id="IPR036071">
    <property type="entry name" value="AMMECR1_dom_sf"/>
</dbReference>
<accession>A0A1M5VR76</accession>
<dbReference type="Gene3D" id="3.30.1490.150">
    <property type="entry name" value="Hypothetical protein ph0010, domain 2"/>
    <property type="match status" value="1"/>
</dbReference>
<dbReference type="NCBIfam" id="TIGR04335">
    <property type="entry name" value="AmmeMemoSam_A"/>
    <property type="match status" value="1"/>
</dbReference>
<organism evidence="2 3">
    <name type="scientific">Ferrimonas marina</name>
    <dbReference type="NCBI Taxonomy" id="299255"/>
    <lineage>
        <taxon>Bacteria</taxon>
        <taxon>Pseudomonadati</taxon>
        <taxon>Pseudomonadota</taxon>
        <taxon>Gammaproteobacteria</taxon>
        <taxon>Alteromonadales</taxon>
        <taxon>Ferrimonadaceae</taxon>
        <taxon>Ferrimonas</taxon>
    </lineage>
</organism>
<evidence type="ECO:0000313" key="2">
    <source>
        <dbReference type="EMBL" id="SHH77484.1"/>
    </source>
</evidence>
<dbReference type="Proteomes" id="UP000184268">
    <property type="component" value="Unassembled WGS sequence"/>
</dbReference>
<dbReference type="AlphaFoldDB" id="A0A1M5VR76"/>
<dbReference type="STRING" id="299255.SAMN02745129_2920"/>
<dbReference type="InterPro" id="IPR002733">
    <property type="entry name" value="AMMECR1_domain"/>
</dbReference>
<evidence type="ECO:0000259" key="1">
    <source>
        <dbReference type="PROSITE" id="PS51112"/>
    </source>
</evidence>
<dbReference type="InterPro" id="IPR027623">
    <property type="entry name" value="AmmeMemoSam_A"/>
</dbReference>
<dbReference type="InterPro" id="IPR027485">
    <property type="entry name" value="AMMECR1_N"/>
</dbReference>
<feature type="domain" description="AMMECR1" evidence="1">
    <location>
        <begin position="1"/>
        <end position="184"/>
    </location>
</feature>
<name>A0A1M5VR76_9GAMM</name>
<evidence type="ECO:0000313" key="3">
    <source>
        <dbReference type="Proteomes" id="UP000184268"/>
    </source>
</evidence>
<reference evidence="2 3" key="1">
    <citation type="submission" date="2016-11" db="EMBL/GenBank/DDBJ databases">
        <authorList>
            <person name="Jaros S."/>
            <person name="Januszkiewicz K."/>
            <person name="Wedrychowicz H."/>
        </authorList>
    </citation>
    <scope>NUCLEOTIDE SEQUENCE [LARGE SCALE GENOMIC DNA]</scope>
    <source>
        <strain evidence="2 3">DSM 16917</strain>
    </source>
</reference>
<dbReference type="SUPFAM" id="SSF143447">
    <property type="entry name" value="AMMECR1-like"/>
    <property type="match status" value="1"/>
</dbReference>
<dbReference type="Pfam" id="PF01871">
    <property type="entry name" value="AMMECR1"/>
    <property type="match status" value="1"/>
</dbReference>
<gene>
    <name evidence="2" type="ORF">SAMN02745129_2920</name>
</gene>
<dbReference type="EMBL" id="FQXG01000004">
    <property type="protein sequence ID" value="SHH77484.1"/>
    <property type="molecule type" value="Genomic_DNA"/>
</dbReference>
<keyword evidence="3" id="KW-1185">Reference proteome</keyword>